<dbReference type="EMBL" id="JAAOCA010000038">
    <property type="protein sequence ID" value="MBD1601590.1"/>
    <property type="molecule type" value="Genomic_DNA"/>
</dbReference>
<keyword evidence="2" id="KW-1185">Reference proteome</keyword>
<dbReference type="GO" id="GO:0051213">
    <property type="term" value="F:dioxygenase activity"/>
    <property type="evidence" value="ECO:0007669"/>
    <property type="project" value="UniProtKB-KW"/>
</dbReference>
<protein>
    <submittedName>
        <fullName evidence="1">2OG-Fe dioxygenase family protein</fullName>
    </submittedName>
</protein>
<dbReference type="Gene3D" id="2.60.120.620">
    <property type="entry name" value="q2cbj1_9rhob like domain"/>
    <property type="match status" value="1"/>
</dbReference>
<evidence type="ECO:0000313" key="1">
    <source>
        <dbReference type="EMBL" id="MBD1601590.1"/>
    </source>
</evidence>
<proteinExistence type="predicted"/>
<comment type="caution">
    <text evidence="1">The sequence shown here is derived from an EMBL/GenBank/DDBJ whole genome shotgun (WGS) entry which is preliminary data.</text>
</comment>
<dbReference type="RefSeq" id="WP_190425109.1">
    <property type="nucleotide sequence ID" value="NZ_JAAOCA010000038.1"/>
</dbReference>
<organism evidence="1 2">
    <name type="scientific">Pseudomonas typographi</name>
    <dbReference type="NCBI Taxonomy" id="2715964"/>
    <lineage>
        <taxon>Bacteria</taxon>
        <taxon>Pseudomonadati</taxon>
        <taxon>Pseudomonadota</taxon>
        <taxon>Gammaproteobacteria</taxon>
        <taxon>Pseudomonadales</taxon>
        <taxon>Pseudomonadaceae</taxon>
        <taxon>Pseudomonas</taxon>
    </lineage>
</organism>
<reference evidence="1 2" key="1">
    <citation type="journal article" date="2020" name="Insects">
        <title>Bacteria Belonging to Pseudomonas typographi sp. nov. from the Bark Beetle Ips typographus Have Genomic Potential to Aid in the Host Ecology.</title>
        <authorList>
            <person name="Peral-Aranega E."/>
            <person name="Saati-Santamaria Z."/>
            <person name="Kolarik M."/>
            <person name="Rivas R."/>
            <person name="Garcia-Fraile P."/>
        </authorList>
    </citation>
    <scope>NUCLEOTIDE SEQUENCE [LARGE SCALE GENOMIC DNA]</scope>
    <source>
        <strain evidence="1 2">CA3A</strain>
    </source>
</reference>
<dbReference type="Pfam" id="PF10014">
    <property type="entry name" value="2OG-Fe_Oxy_2"/>
    <property type="match status" value="1"/>
</dbReference>
<gene>
    <name evidence="1" type="ORF">HAQ05_23215</name>
</gene>
<dbReference type="InterPro" id="IPR018724">
    <property type="entry name" value="2OG-Fe_dioxygenase"/>
</dbReference>
<keyword evidence="1" id="KW-0560">Oxidoreductase</keyword>
<evidence type="ECO:0000313" key="2">
    <source>
        <dbReference type="Proteomes" id="UP000805841"/>
    </source>
</evidence>
<keyword evidence="1" id="KW-0223">Dioxygenase</keyword>
<accession>A0ABR7Z804</accession>
<name>A0ABR7Z804_9PSED</name>
<dbReference type="Proteomes" id="UP000805841">
    <property type="component" value="Unassembled WGS sequence"/>
</dbReference>
<sequence length="249" mass="28147">MTVACTEIVLDAHAVTSISDDISKQGWAYRDGQGMAQRLNLDPDSWEDFSRYWENLALDEYMADQGTYRYRRYSEFDFKVGGALHKLPHAAYEQATYINTLNGGVARHFLPLEDGMVEHPLFIALLAGIARVFDRVEGATCDWNIRLHPYRIVTNEFEQGKPTPEGRHRDGVDYIVMMLVRRTGITGGTTRVSTLLNKTLCEVTLANGLDVIMGDDRQIMHEVSPINCQEIGRQGYRDALVIAFTRKGV</sequence>